<proteinExistence type="predicted"/>
<reference evidence="1" key="1">
    <citation type="submission" date="2012-10" db="EMBL/GenBank/DDBJ databases">
        <authorList>
            <person name="Harkins D.M."/>
            <person name="Durkin A.S."/>
            <person name="Brinkac L.M."/>
            <person name="Haft D.H."/>
            <person name="Selengut J.D."/>
            <person name="Sanka R."/>
            <person name="DePew J."/>
            <person name="Purushe J."/>
            <person name="Matthias M.A."/>
            <person name="Vinetz J.M."/>
            <person name="Sutton G.G."/>
            <person name="Nierman W.C."/>
            <person name="Fouts D.E."/>
        </authorList>
    </citation>
    <scope>NUCLEOTIDE SEQUENCE [LARGE SCALE GENOMIC DNA]</scope>
    <source>
        <strain evidence="1">MOR084</strain>
    </source>
</reference>
<gene>
    <name evidence="1" type="ORF">LEP1GSC179_2553</name>
</gene>
<keyword evidence="2" id="KW-1185">Reference proteome</keyword>
<sequence length="41" mass="4719">MVRVFGTRSKSAKTNFEKSGTRLFPLGQRSIKWGKSNEEIF</sequence>
<dbReference type="EMBL" id="AHON02000051">
    <property type="protein sequence ID" value="EKO33372.1"/>
    <property type="molecule type" value="Genomic_DNA"/>
</dbReference>
<comment type="caution">
    <text evidence="1">The sequence shown here is derived from an EMBL/GenBank/DDBJ whole genome shotgun (WGS) entry which is preliminary data.</text>
</comment>
<accession>A0A0E2BPS8</accession>
<dbReference type="AlphaFoldDB" id="A0A0E2BPS8"/>
<dbReference type="Proteomes" id="UP000006329">
    <property type="component" value="Unassembled WGS sequence"/>
</dbReference>
<evidence type="ECO:0000313" key="1">
    <source>
        <dbReference type="EMBL" id="EKO33372.1"/>
    </source>
</evidence>
<protein>
    <submittedName>
        <fullName evidence="1">Uncharacterized protein</fullName>
    </submittedName>
</protein>
<organism evidence="1 2">
    <name type="scientific">Leptospira santarosai str. MOR084</name>
    <dbReference type="NCBI Taxonomy" id="1049984"/>
    <lineage>
        <taxon>Bacteria</taxon>
        <taxon>Pseudomonadati</taxon>
        <taxon>Spirochaetota</taxon>
        <taxon>Spirochaetia</taxon>
        <taxon>Leptospirales</taxon>
        <taxon>Leptospiraceae</taxon>
        <taxon>Leptospira</taxon>
    </lineage>
</organism>
<name>A0A0E2BPS8_9LEPT</name>
<evidence type="ECO:0000313" key="2">
    <source>
        <dbReference type="Proteomes" id="UP000006329"/>
    </source>
</evidence>